<gene>
    <name evidence="8" type="ORF">CH341_22425</name>
</gene>
<dbReference type="AlphaFoldDB" id="A0A327KQC1"/>
<feature type="transmembrane region" description="Helical" evidence="6">
    <location>
        <begin position="111"/>
        <end position="132"/>
    </location>
</feature>
<feature type="transmembrane region" description="Helical" evidence="6">
    <location>
        <begin position="225"/>
        <end position="250"/>
    </location>
</feature>
<dbReference type="PROSITE" id="PS50850">
    <property type="entry name" value="MFS"/>
    <property type="match status" value="1"/>
</dbReference>
<feature type="transmembrane region" description="Helical" evidence="6">
    <location>
        <begin position="144"/>
        <end position="166"/>
    </location>
</feature>
<dbReference type="GO" id="GO:0005886">
    <property type="term" value="C:plasma membrane"/>
    <property type="evidence" value="ECO:0007669"/>
    <property type="project" value="UniProtKB-SubCell"/>
</dbReference>
<evidence type="ECO:0000256" key="1">
    <source>
        <dbReference type="ARBA" id="ARBA00004651"/>
    </source>
</evidence>
<name>A0A327KQC1_9BRAD</name>
<organism evidence="8 9">
    <name type="scientific">Rhodoplanes roseus</name>
    <dbReference type="NCBI Taxonomy" id="29409"/>
    <lineage>
        <taxon>Bacteria</taxon>
        <taxon>Pseudomonadati</taxon>
        <taxon>Pseudomonadota</taxon>
        <taxon>Alphaproteobacteria</taxon>
        <taxon>Hyphomicrobiales</taxon>
        <taxon>Nitrobacteraceae</taxon>
        <taxon>Rhodoplanes</taxon>
    </lineage>
</organism>
<feature type="transmembrane region" description="Helical" evidence="6">
    <location>
        <begin position="85"/>
        <end position="105"/>
    </location>
</feature>
<evidence type="ECO:0000256" key="6">
    <source>
        <dbReference type="SAM" id="Phobius"/>
    </source>
</evidence>
<feature type="transmembrane region" description="Helical" evidence="6">
    <location>
        <begin position="172"/>
        <end position="194"/>
    </location>
</feature>
<feature type="transmembrane region" description="Helical" evidence="6">
    <location>
        <begin position="314"/>
        <end position="335"/>
    </location>
</feature>
<dbReference type="PANTHER" id="PTHR43124">
    <property type="entry name" value="PURINE EFFLUX PUMP PBUE"/>
    <property type="match status" value="1"/>
</dbReference>
<feature type="transmembrane region" description="Helical" evidence="6">
    <location>
        <begin position="256"/>
        <end position="281"/>
    </location>
</feature>
<sequence length="402" mass="41504">MAETSSPPPSGAMPPEATRVLVVAALSLFVTSLFMRSVDPVIPQIAAAFQMDVRTVALLSTAYALPYALAQPLLGSLGDTVGKVIVLKVSLVTSAIAAFLGAFAPDYSVLFASRAIVGVVSGGLFPIAMALAGDLVPVHRRQIAFGRLLAAAMLGNVLGSPLAGVIADTVGWRGVFAVVASLAVVAYVAVEIGLRGLALDRRTRFEMATVVGGFRAVLRNPLAKFCFSAVFLEGAFLLGLFPFVALLLAARGEDRAVIAGVVLAGFAVGGFLYSGSVSLLLGRIGERGMMILGGLLMACGVVVVSAGFAWQVEVATFVVLGLGFYSLHGVIQVYVTELAPSARGLAMALHGSAFFFGQAVGPVLYRYGFEHLGVTAATWVGAAVLLGVGVMCAAKLRRPAKT</sequence>
<comment type="caution">
    <text evidence="8">The sequence shown here is derived from an EMBL/GenBank/DDBJ whole genome shotgun (WGS) entry which is preliminary data.</text>
</comment>
<evidence type="ECO:0000256" key="2">
    <source>
        <dbReference type="ARBA" id="ARBA00022475"/>
    </source>
</evidence>
<dbReference type="Gene3D" id="1.20.1250.20">
    <property type="entry name" value="MFS general substrate transporter like domains"/>
    <property type="match status" value="1"/>
</dbReference>
<keyword evidence="3 6" id="KW-0812">Transmembrane</keyword>
<keyword evidence="2" id="KW-1003">Cell membrane</keyword>
<evidence type="ECO:0000313" key="8">
    <source>
        <dbReference type="EMBL" id="RAI41079.1"/>
    </source>
</evidence>
<comment type="subcellular location">
    <subcellularLocation>
        <location evidence="1">Cell membrane</location>
        <topology evidence="1">Multi-pass membrane protein</topology>
    </subcellularLocation>
</comment>
<dbReference type="InterPro" id="IPR020846">
    <property type="entry name" value="MFS_dom"/>
</dbReference>
<evidence type="ECO:0000256" key="5">
    <source>
        <dbReference type="ARBA" id="ARBA00023136"/>
    </source>
</evidence>
<dbReference type="GO" id="GO:0022857">
    <property type="term" value="F:transmembrane transporter activity"/>
    <property type="evidence" value="ECO:0007669"/>
    <property type="project" value="InterPro"/>
</dbReference>
<feature type="domain" description="Major facilitator superfamily (MFS) profile" evidence="7">
    <location>
        <begin position="20"/>
        <end position="401"/>
    </location>
</feature>
<keyword evidence="5 6" id="KW-0472">Membrane</keyword>
<dbReference type="CDD" id="cd17324">
    <property type="entry name" value="MFS_NepI_like"/>
    <property type="match status" value="1"/>
</dbReference>
<dbReference type="EMBL" id="NPEX01000204">
    <property type="protein sequence ID" value="RAI41079.1"/>
    <property type="molecule type" value="Genomic_DNA"/>
</dbReference>
<keyword evidence="9" id="KW-1185">Reference proteome</keyword>
<evidence type="ECO:0000256" key="3">
    <source>
        <dbReference type="ARBA" id="ARBA00022692"/>
    </source>
</evidence>
<dbReference type="InterPro" id="IPR050189">
    <property type="entry name" value="MFS_Efflux_Transporters"/>
</dbReference>
<evidence type="ECO:0000313" key="9">
    <source>
        <dbReference type="Proteomes" id="UP000249130"/>
    </source>
</evidence>
<dbReference type="SUPFAM" id="SSF103473">
    <property type="entry name" value="MFS general substrate transporter"/>
    <property type="match status" value="1"/>
</dbReference>
<feature type="transmembrane region" description="Helical" evidence="6">
    <location>
        <begin position="288"/>
        <end position="308"/>
    </location>
</feature>
<evidence type="ECO:0000256" key="4">
    <source>
        <dbReference type="ARBA" id="ARBA00022989"/>
    </source>
</evidence>
<evidence type="ECO:0000259" key="7">
    <source>
        <dbReference type="PROSITE" id="PS50850"/>
    </source>
</evidence>
<feature type="transmembrane region" description="Helical" evidence="6">
    <location>
        <begin position="347"/>
        <end position="365"/>
    </location>
</feature>
<reference evidence="8 9" key="1">
    <citation type="submission" date="2017-07" db="EMBL/GenBank/DDBJ databases">
        <title>Draft Genome Sequences of Select Purple Nonsulfur Bacteria.</title>
        <authorList>
            <person name="Lasarre B."/>
            <person name="Mckinlay J.B."/>
        </authorList>
    </citation>
    <scope>NUCLEOTIDE SEQUENCE [LARGE SCALE GENOMIC DNA]</scope>
    <source>
        <strain evidence="8 9">DSM 5909</strain>
    </source>
</reference>
<dbReference type="Proteomes" id="UP000249130">
    <property type="component" value="Unassembled WGS sequence"/>
</dbReference>
<dbReference type="InterPro" id="IPR036259">
    <property type="entry name" value="MFS_trans_sf"/>
</dbReference>
<keyword evidence="4 6" id="KW-1133">Transmembrane helix</keyword>
<dbReference type="Pfam" id="PF07690">
    <property type="entry name" value="MFS_1"/>
    <property type="match status" value="1"/>
</dbReference>
<protein>
    <recommendedName>
        <fullName evidence="7">Major facilitator superfamily (MFS) profile domain-containing protein</fullName>
    </recommendedName>
</protein>
<dbReference type="InterPro" id="IPR011701">
    <property type="entry name" value="MFS"/>
</dbReference>
<feature type="transmembrane region" description="Helical" evidence="6">
    <location>
        <begin position="371"/>
        <end position="394"/>
    </location>
</feature>
<dbReference type="PANTHER" id="PTHR43124:SF3">
    <property type="entry name" value="CHLORAMPHENICOL EFFLUX PUMP RV0191"/>
    <property type="match status" value="1"/>
</dbReference>
<feature type="transmembrane region" description="Helical" evidence="6">
    <location>
        <begin position="17"/>
        <end position="35"/>
    </location>
</feature>
<dbReference type="OrthoDB" id="7930524at2"/>
<accession>A0A327KQC1</accession>
<proteinExistence type="predicted"/>